<reference evidence="3" key="1">
    <citation type="submission" date="2020-11" db="EMBL/GenBank/DDBJ databases">
        <authorList>
            <consortium name="DOE Joint Genome Institute"/>
            <person name="Ahrendt S."/>
            <person name="Riley R."/>
            <person name="Andreopoulos W."/>
            <person name="Labutti K."/>
            <person name="Pangilinan J."/>
            <person name="Ruiz-Duenas F.J."/>
            <person name="Barrasa J.M."/>
            <person name="Sanchez-Garcia M."/>
            <person name="Camarero S."/>
            <person name="Miyauchi S."/>
            <person name="Serrano A."/>
            <person name="Linde D."/>
            <person name="Babiker R."/>
            <person name="Drula E."/>
            <person name="Ayuso-Fernandez I."/>
            <person name="Pacheco R."/>
            <person name="Padilla G."/>
            <person name="Ferreira P."/>
            <person name="Barriuso J."/>
            <person name="Kellner H."/>
            <person name="Castanera R."/>
            <person name="Alfaro M."/>
            <person name="Ramirez L."/>
            <person name="Pisabarro A.G."/>
            <person name="Kuo A."/>
            <person name="Tritt A."/>
            <person name="Lipzen A."/>
            <person name="He G."/>
            <person name="Yan M."/>
            <person name="Ng V."/>
            <person name="Cullen D."/>
            <person name="Martin F."/>
            <person name="Rosso M.-N."/>
            <person name="Henrissat B."/>
            <person name="Hibbett D."/>
            <person name="Martinez A.T."/>
            <person name="Grigoriev I.V."/>
        </authorList>
    </citation>
    <scope>NUCLEOTIDE SEQUENCE</scope>
    <source>
        <strain evidence="3">MF-IS2</strain>
    </source>
</reference>
<protein>
    <recommendedName>
        <fullName evidence="5">DUF302 domain-containing protein</fullName>
    </recommendedName>
</protein>
<keyword evidence="2" id="KW-0732">Signal</keyword>
<proteinExistence type="predicted"/>
<dbReference type="AlphaFoldDB" id="A0A9P6C5I3"/>
<feature type="chain" id="PRO_5040267489" description="DUF302 domain-containing protein" evidence="2">
    <location>
        <begin position="19"/>
        <end position="181"/>
    </location>
</feature>
<accession>A0A9P6C5I3</accession>
<dbReference type="Proteomes" id="UP000807342">
    <property type="component" value="Unassembled WGS sequence"/>
</dbReference>
<feature type="coiled-coil region" evidence="1">
    <location>
        <begin position="152"/>
        <end position="179"/>
    </location>
</feature>
<keyword evidence="1" id="KW-0175">Coiled coil</keyword>
<dbReference type="InterPro" id="IPR035923">
    <property type="entry name" value="TT1751-like_sf"/>
</dbReference>
<sequence length="181" mass="20265">MGLLFLIVTILEAKIVTFDTPLPYTEVIARLDEAVNKQGSADILIKLRGAKSREEIEQVIDAITGVANDFLYFMDLKHHPWLNTYTQTTNTPATVLYTIGNPLIAQGILRHDLRAALHIPPRLLILEKVDRTGTNVIYQLPSSVMIFPDNESQELREAVEGLDRKFEALARNITGLENVDG</sequence>
<evidence type="ECO:0000256" key="1">
    <source>
        <dbReference type="SAM" id="Coils"/>
    </source>
</evidence>
<dbReference type="SUPFAM" id="SSF103247">
    <property type="entry name" value="TT1751-like"/>
    <property type="match status" value="1"/>
</dbReference>
<evidence type="ECO:0000313" key="4">
    <source>
        <dbReference type="Proteomes" id="UP000807342"/>
    </source>
</evidence>
<name>A0A9P6C5I3_9AGAR</name>
<gene>
    <name evidence="3" type="ORF">P691DRAFT_794919</name>
</gene>
<keyword evidence="4" id="KW-1185">Reference proteome</keyword>
<dbReference type="OrthoDB" id="5190258at2759"/>
<evidence type="ECO:0000313" key="3">
    <source>
        <dbReference type="EMBL" id="KAF9452497.1"/>
    </source>
</evidence>
<dbReference type="Gene3D" id="3.30.310.70">
    <property type="entry name" value="TT1751-like domain"/>
    <property type="match status" value="1"/>
</dbReference>
<feature type="signal peptide" evidence="2">
    <location>
        <begin position="1"/>
        <end position="18"/>
    </location>
</feature>
<evidence type="ECO:0000256" key="2">
    <source>
        <dbReference type="SAM" id="SignalP"/>
    </source>
</evidence>
<comment type="caution">
    <text evidence="3">The sequence shown here is derived from an EMBL/GenBank/DDBJ whole genome shotgun (WGS) entry which is preliminary data.</text>
</comment>
<organism evidence="3 4">
    <name type="scientific">Macrolepiota fuliginosa MF-IS2</name>
    <dbReference type="NCBI Taxonomy" id="1400762"/>
    <lineage>
        <taxon>Eukaryota</taxon>
        <taxon>Fungi</taxon>
        <taxon>Dikarya</taxon>
        <taxon>Basidiomycota</taxon>
        <taxon>Agaricomycotina</taxon>
        <taxon>Agaricomycetes</taxon>
        <taxon>Agaricomycetidae</taxon>
        <taxon>Agaricales</taxon>
        <taxon>Agaricineae</taxon>
        <taxon>Agaricaceae</taxon>
        <taxon>Macrolepiota</taxon>
    </lineage>
</organism>
<dbReference type="EMBL" id="MU151071">
    <property type="protein sequence ID" value="KAF9452497.1"/>
    <property type="molecule type" value="Genomic_DNA"/>
</dbReference>
<evidence type="ECO:0008006" key="5">
    <source>
        <dbReference type="Google" id="ProtNLM"/>
    </source>
</evidence>